<dbReference type="InterPro" id="IPR002625">
    <property type="entry name" value="Smr_dom"/>
</dbReference>
<dbReference type="Pfam" id="PF01713">
    <property type="entry name" value="Smr"/>
    <property type="match status" value="1"/>
</dbReference>
<evidence type="ECO:0000259" key="1">
    <source>
        <dbReference type="Pfam" id="PF01713"/>
    </source>
</evidence>
<organism evidence="2 3">
    <name type="scientific">Capnocytophaga gingivalis</name>
    <dbReference type="NCBI Taxonomy" id="1017"/>
    <lineage>
        <taxon>Bacteria</taxon>
        <taxon>Pseudomonadati</taxon>
        <taxon>Bacteroidota</taxon>
        <taxon>Flavobacteriia</taxon>
        <taxon>Flavobacteriales</taxon>
        <taxon>Flavobacteriaceae</taxon>
        <taxon>Capnocytophaga</taxon>
    </lineage>
</organism>
<protein>
    <submittedName>
        <fullName evidence="2">DNA mismatch repair protein MutS</fullName>
    </submittedName>
</protein>
<dbReference type="InterPro" id="IPR036063">
    <property type="entry name" value="Smr_dom_sf"/>
</dbReference>
<gene>
    <name evidence="2" type="ORF">CGC50_02315</name>
</gene>
<sequence length="179" mass="19887">MVAIGDVVEVIDESIKGKVTKITAQGVCVETSEGLLLTFLPQELIKIDENASLHYHRMTGIAPKEEKNTKTATLKGKKAKKKVAPAMEVDLHIEKLVATPRGMTNYDILTTQIEEAKHQLEFAIKRGIPRIVFIHGVGEGVLKAELETLFARYSNLIYQDADYARYGIGATEVFLQTIF</sequence>
<reference evidence="3" key="1">
    <citation type="submission" date="2017-06" db="EMBL/GenBank/DDBJ databases">
        <title>Capnocytophaga spp. assemblies.</title>
        <authorList>
            <person name="Gulvik C.A."/>
        </authorList>
    </citation>
    <scope>NUCLEOTIDE SEQUENCE [LARGE SCALE GENOMIC DNA]</scope>
    <source>
        <strain evidence="3">H1496</strain>
    </source>
</reference>
<accession>A0A250FPZ5</accession>
<proteinExistence type="predicted"/>
<dbReference type="KEGG" id="cgh:CGC50_02315"/>
<dbReference type="GeneID" id="84807395"/>
<dbReference type="AlphaFoldDB" id="A0A250FPZ5"/>
<feature type="domain" description="Smr" evidence="1">
    <location>
        <begin position="115"/>
        <end position="175"/>
    </location>
</feature>
<dbReference type="Gene3D" id="3.30.1370.110">
    <property type="match status" value="1"/>
</dbReference>
<dbReference type="OrthoDB" id="1524810at2"/>
<name>A0A250FPZ5_9FLAO</name>
<dbReference type="RefSeq" id="WP_002667985.1">
    <property type="nucleotide sequence ID" value="NZ_CAUVLU010000010.1"/>
</dbReference>
<evidence type="ECO:0000313" key="2">
    <source>
        <dbReference type="EMBL" id="ATA86086.1"/>
    </source>
</evidence>
<evidence type="ECO:0000313" key="3">
    <source>
        <dbReference type="Proteomes" id="UP000217250"/>
    </source>
</evidence>
<dbReference type="OMA" id="QDADYAR"/>
<dbReference type="Proteomes" id="UP000217250">
    <property type="component" value="Chromosome"/>
</dbReference>
<dbReference type="EMBL" id="CP022386">
    <property type="protein sequence ID" value="ATA86086.1"/>
    <property type="molecule type" value="Genomic_DNA"/>
</dbReference>